<name>A0AAV7SGD6_PLEWA</name>
<gene>
    <name evidence="1" type="ORF">NDU88_003594</name>
</gene>
<evidence type="ECO:0000313" key="1">
    <source>
        <dbReference type="EMBL" id="KAJ1163131.1"/>
    </source>
</evidence>
<dbReference type="EMBL" id="JANPWB010000008">
    <property type="protein sequence ID" value="KAJ1163131.1"/>
    <property type="molecule type" value="Genomic_DNA"/>
</dbReference>
<evidence type="ECO:0000313" key="2">
    <source>
        <dbReference type="Proteomes" id="UP001066276"/>
    </source>
</evidence>
<protein>
    <submittedName>
        <fullName evidence="1">Uncharacterized protein</fullName>
    </submittedName>
</protein>
<proteinExistence type="predicted"/>
<dbReference type="Proteomes" id="UP001066276">
    <property type="component" value="Chromosome 4_2"/>
</dbReference>
<accession>A0AAV7SGD6</accession>
<comment type="caution">
    <text evidence="1">The sequence shown here is derived from an EMBL/GenBank/DDBJ whole genome shotgun (WGS) entry which is preliminary data.</text>
</comment>
<sequence length="81" mass="8304">MPVMPVGPGGADCSEELLNRFTAQKAGDDEVGCREPFCCFGPKQCALWNSNGGSKAVVEMVVGASLGVLVKIEASGIDGTT</sequence>
<reference evidence="1" key="1">
    <citation type="journal article" date="2022" name="bioRxiv">
        <title>Sequencing and chromosome-scale assembly of the giantPleurodeles waltlgenome.</title>
        <authorList>
            <person name="Brown T."/>
            <person name="Elewa A."/>
            <person name="Iarovenko S."/>
            <person name="Subramanian E."/>
            <person name="Araus A.J."/>
            <person name="Petzold A."/>
            <person name="Susuki M."/>
            <person name="Suzuki K.-i.T."/>
            <person name="Hayashi T."/>
            <person name="Toyoda A."/>
            <person name="Oliveira C."/>
            <person name="Osipova E."/>
            <person name="Leigh N.D."/>
            <person name="Simon A."/>
            <person name="Yun M.H."/>
        </authorList>
    </citation>
    <scope>NUCLEOTIDE SEQUENCE</scope>
    <source>
        <strain evidence="1">20211129_DDA</strain>
        <tissue evidence="1">Liver</tissue>
    </source>
</reference>
<dbReference type="AlphaFoldDB" id="A0AAV7SGD6"/>
<keyword evidence="2" id="KW-1185">Reference proteome</keyword>
<organism evidence="1 2">
    <name type="scientific">Pleurodeles waltl</name>
    <name type="common">Iberian ribbed newt</name>
    <dbReference type="NCBI Taxonomy" id="8319"/>
    <lineage>
        <taxon>Eukaryota</taxon>
        <taxon>Metazoa</taxon>
        <taxon>Chordata</taxon>
        <taxon>Craniata</taxon>
        <taxon>Vertebrata</taxon>
        <taxon>Euteleostomi</taxon>
        <taxon>Amphibia</taxon>
        <taxon>Batrachia</taxon>
        <taxon>Caudata</taxon>
        <taxon>Salamandroidea</taxon>
        <taxon>Salamandridae</taxon>
        <taxon>Pleurodelinae</taxon>
        <taxon>Pleurodeles</taxon>
    </lineage>
</organism>